<reference evidence="11" key="2">
    <citation type="submission" date="2025-09" db="UniProtKB">
        <authorList>
            <consortium name="Ensembl"/>
        </authorList>
    </citation>
    <scope>IDENTIFICATION</scope>
</reference>
<dbReference type="Pfam" id="PF13920">
    <property type="entry name" value="zf-C3HC4_3"/>
    <property type="match status" value="1"/>
</dbReference>
<dbReference type="Gene3D" id="3.30.40.10">
    <property type="entry name" value="Zinc/RING finger domain, C3HC4 (zinc finger)"/>
    <property type="match status" value="1"/>
</dbReference>
<feature type="compositionally biased region" description="Low complexity" evidence="9">
    <location>
        <begin position="415"/>
        <end position="427"/>
    </location>
</feature>
<dbReference type="InterPro" id="IPR001841">
    <property type="entry name" value="Znf_RING"/>
</dbReference>
<dbReference type="SMART" id="SM00184">
    <property type="entry name" value="RING"/>
    <property type="match status" value="1"/>
</dbReference>
<dbReference type="GeneTree" id="ENSGT00390000009925"/>
<evidence type="ECO:0000256" key="5">
    <source>
        <dbReference type="ARBA" id="ARBA00022786"/>
    </source>
</evidence>
<dbReference type="Pfam" id="PF26192">
    <property type="entry name" value="RNF157-like_N"/>
    <property type="match status" value="1"/>
</dbReference>
<keyword evidence="12" id="KW-1185">Reference proteome</keyword>
<comment type="function">
    <text evidence="8">E3 ubiquitin ligase.</text>
</comment>
<keyword evidence="5 8" id="KW-0833">Ubl conjugation pathway</keyword>
<dbReference type="GO" id="GO:0016567">
    <property type="term" value="P:protein ubiquitination"/>
    <property type="evidence" value="ECO:0007669"/>
    <property type="project" value="UniProtKB-UniRule"/>
</dbReference>
<evidence type="ECO:0000259" key="10">
    <source>
        <dbReference type="PROSITE" id="PS50089"/>
    </source>
</evidence>
<dbReference type="GO" id="GO:0008270">
    <property type="term" value="F:zinc ion binding"/>
    <property type="evidence" value="ECO:0007669"/>
    <property type="project" value="UniProtKB-KW"/>
</dbReference>
<feature type="compositionally biased region" description="Acidic residues" evidence="9">
    <location>
        <begin position="428"/>
        <end position="438"/>
    </location>
</feature>
<reference evidence="11" key="1">
    <citation type="submission" date="2025-08" db="UniProtKB">
        <authorList>
            <consortium name="Ensembl"/>
        </authorList>
    </citation>
    <scope>IDENTIFICATION</scope>
</reference>
<proteinExistence type="predicted"/>
<name>A0A673Y142_SALTR</name>
<organism evidence="11 12">
    <name type="scientific">Salmo trutta</name>
    <name type="common">Brown trout</name>
    <dbReference type="NCBI Taxonomy" id="8032"/>
    <lineage>
        <taxon>Eukaryota</taxon>
        <taxon>Metazoa</taxon>
        <taxon>Chordata</taxon>
        <taxon>Craniata</taxon>
        <taxon>Vertebrata</taxon>
        <taxon>Euteleostomi</taxon>
        <taxon>Actinopterygii</taxon>
        <taxon>Neopterygii</taxon>
        <taxon>Teleostei</taxon>
        <taxon>Protacanthopterygii</taxon>
        <taxon>Salmoniformes</taxon>
        <taxon>Salmonidae</taxon>
        <taxon>Salmoninae</taxon>
        <taxon>Salmo</taxon>
    </lineage>
</organism>
<dbReference type="InterPro" id="IPR013083">
    <property type="entry name" value="Znf_RING/FYVE/PHD"/>
</dbReference>
<dbReference type="GO" id="GO:0043951">
    <property type="term" value="P:negative regulation of cAMP-mediated signaling"/>
    <property type="evidence" value="ECO:0007669"/>
    <property type="project" value="TreeGrafter"/>
</dbReference>
<evidence type="ECO:0000256" key="4">
    <source>
        <dbReference type="ARBA" id="ARBA00022771"/>
    </source>
</evidence>
<dbReference type="SUPFAM" id="SSF57850">
    <property type="entry name" value="RING/U-box"/>
    <property type="match status" value="1"/>
</dbReference>
<dbReference type="GO" id="GO:0005634">
    <property type="term" value="C:nucleus"/>
    <property type="evidence" value="ECO:0007669"/>
    <property type="project" value="TreeGrafter"/>
</dbReference>
<gene>
    <name evidence="11" type="primary">MGRN1</name>
    <name evidence="11" type="synonym">LOC115171203</name>
</gene>
<evidence type="ECO:0000256" key="6">
    <source>
        <dbReference type="ARBA" id="ARBA00022833"/>
    </source>
</evidence>
<dbReference type="EC" id="2.3.2.27" evidence="8"/>
<dbReference type="Ensembl" id="ENSSTUT00000029556.1">
    <property type="protein sequence ID" value="ENSSTUP00000028236.1"/>
    <property type="gene ID" value="ENSSTUG00000012204.1"/>
</dbReference>
<feature type="domain" description="RING-type" evidence="10">
    <location>
        <begin position="236"/>
        <end position="275"/>
    </location>
</feature>
<evidence type="ECO:0000256" key="8">
    <source>
        <dbReference type="RuleBase" id="RU369081"/>
    </source>
</evidence>
<dbReference type="PANTHER" id="PTHR22996">
    <property type="entry name" value="MAHOGUNIN"/>
    <property type="match status" value="1"/>
</dbReference>
<evidence type="ECO:0000313" key="11">
    <source>
        <dbReference type="Ensembl" id="ENSSTUP00000028236.1"/>
    </source>
</evidence>
<keyword evidence="6 8" id="KW-0862">Zinc</keyword>
<evidence type="ECO:0000256" key="1">
    <source>
        <dbReference type="ARBA" id="ARBA00000900"/>
    </source>
</evidence>
<accession>A0A673Y142</accession>
<keyword evidence="8" id="KW-0963">Cytoplasm</keyword>
<dbReference type="PROSITE" id="PS50089">
    <property type="entry name" value="ZF_RING_2"/>
    <property type="match status" value="1"/>
</dbReference>
<feature type="region of interest" description="Disordered" evidence="9">
    <location>
        <begin position="358"/>
        <end position="448"/>
    </location>
</feature>
<dbReference type="GO" id="GO:0005886">
    <property type="term" value="C:plasma membrane"/>
    <property type="evidence" value="ECO:0007669"/>
    <property type="project" value="TreeGrafter"/>
</dbReference>
<evidence type="ECO:0000313" key="12">
    <source>
        <dbReference type="Proteomes" id="UP000472277"/>
    </source>
</evidence>
<evidence type="ECO:0000256" key="9">
    <source>
        <dbReference type="SAM" id="MobiDB-lite"/>
    </source>
</evidence>
<keyword evidence="2 8" id="KW-0808">Transferase</keyword>
<dbReference type="GO" id="GO:0008333">
    <property type="term" value="P:endosome to lysosome transport"/>
    <property type="evidence" value="ECO:0007669"/>
    <property type="project" value="TreeGrafter"/>
</dbReference>
<dbReference type="AlphaFoldDB" id="A0A673Y142"/>
<dbReference type="GO" id="GO:0045744">
    <property type="term" value="P:negative regulation of G protein-coupled receptor signaling pathway"/>
    <property type="evidence" value="ECO:0007669"/>
    <property type="project" value="TreeGrafter"/>
</dbReference>
<evidence type="ECO:0000256" key="2">
    <source>
        <dbReference type="ARBA" id="ARBA00022679"/>
    </source>
</evidence>
<dbReference type="GO" id="GO:0005769">
    <property type="term" value="C:early endosome"/>
    <property type="evidence" value="ECO:0007669"/>
    <property type="project" value="TreeGrafter"/>
</dbReference>
<feature type="compositionally biased region" description="Polar residues" evidence="9">
    <location>
        <begin position="382"/>
        <end position="394"/>
    </location>
</feature>
<dbReference type="FunFam" id="3.30.40.10:FF:000013">
    <property type="entry name" value="E3 ubiquitin-protein ligase MGRN1 isoform 1"/>
    <property type="match status" value="1"/>
</dbReference>
<dbReference type="InterPro" id="IPR058981">
    <property type="entry name" value="MGRN1/RNF157-like_N"/>
</dbReference>
<sequence length="448" mass="49367">MGSILSRRIAGVEDIDIQANSAYRFPPKSGNYFASHFFMGGEKFDTPHPEGYLFGENMDLNFLGNRPVQFPYVTPAPHEPVKTLRSLVNIRKDSLRLVRYKDDTDAPVEEGGKPKVLYGVEFTFDADARVAITLYCQAFEEFTNGMAMYNPKGPALVSETVHYKRGVSQHFSLPSFKIDFTDWKEEDLNFDLDRGVFPVVIQAVVDEGDGRWSKRLTLMLMFFTPYITSSDNSNECVVCLSDLRDTIILPCRHLCLCNSCADTLRYQANNCPICRLPFRALLQIRAVRKKPGPLSPVSFSPVLAQTMDHDEHSSSDSVPPGFEPISLLEALNGLHSVSPSIPPAPLYDDINFSGSLVGEGRPLGSPEHSGDGGLQKGKVSKSPDSTLRSPSSPIQEEDEEKLSEMSDAQPHTLLSSSPAPTEATAAEDVPESISPDDGEFCHALNARS</sequence>
<dbReference type="InterPro" id="IPR045194">
    <property type="entry name" value="MGRN1/RNF157-like"/>
</dbReference>
<evidence type="ECO:0000256" key="7">
    <source>
        <dbReference type="PROSITE-ProRule" id="PRU00175"/>
    </source>
</evidence>
<dbReference type="PANTHER" id="PTHR22996:SF2">
    <property type="entry name" value="E3 UBIQUITIN-PROTEIN LIGASE MGRN1"/>
    <property type="match status" value="1"/>
</dbReference>
<keyword evidence="3 8" id="KW-0479">Metal-binding</keyword>
<dbReference type="Proteomes" id="UP000472277">
    <property type="component" value="Chromosome 32"/>
</dbReference>
<dbReference type="GO" id="GO:0061630">
    <property type="term" value="F:ubiquitin protein ligase activity"/>
    <property type="evidence" value="ECO:0007669"/>
    <property type="project" value="UniProtKB-UniRule"/>
</dbReference>
<comment type="subcellular location">
    <subcellularLocation>
        <location evidence="8">Cytoplasm</location>
    </subcellularLocation>
</comment>
<protein>
    <recommendedName>
        <fullName evidence="8">E3 ubiquitin-protein ligase</fullName>
        <ecNumber evidence="8">2.3.2.27</ecNumber>
    </recommendedName>
    <alternativeName>
        <fullName evidence="8">RING-type E3 ubiquitin transferase</fullName>
    </alternativeName>
</protein>
<keyword evidence="4 7" id="KW-0863">Zinc-finger</keyword>
<evidence type="ECO:0000256" key="3">
    <source>
        <dbReference type="ARBA" id="ARBA00022723"/>
    </source>
</evidence>
<comment type="catalytic activity">
    <reaction evidence="1 8">
        <text>S-ubiquitinyl-[E2 ubiquitin-conjugating enzyme]-L-cysteine + [acceptor protein]-L-lysine = [E2 ubiquitin-conjugating enzyme]-L-cysteine + N(6)-ubiquitinyl-[acceptor protein]-L-lysine.</text>
        <dbReference type="EC" id="2.3.2.27"/>
    </reaction>
</comment>